<reference evidence="3 4" key="1">
    <citation type="submission" date="2016-03" db="EMBL/GenBank/DDBJ databases">
        <title>Cyphomyrmex costatus WGS genome.</title>
        <authorList>
            <person name="Nygaard S."/>
            <person name="Hu H."/>
            <person name="Boomsma J."/>
            <person name="Zhang G."/>
        </authorList>
    </citation>
    <scope>NUCLEOTIDE SEQUENCE [LARGE SCALE GENOMIC DNA]</scope>
    <source>
        <strain evidence="3">MS0001</strain>
        <tissue evidence="3">Whole body</tissue>
    </source>
</reference>
<evidence type="ECO:0000256" key="1">
    <source>
        <dbReference type="SAM" id="MobiDB-lite"/>
    </source>
</evidence>
<dbReference type="Pfam" id="PF26215">
    <property type="entry name" value="HTH_animal"/>
    <property type="match status" value="1"/>
</dbReference>
<organism evidence="3 4">
    <name type="scientific">Cyphomyrmex costatus</name>
    <dbReference type="NCBI Taxonomy" id="456900"/>
    <lineage>
        <taxon>Eukaryota</taxon>
        <taxon>Metazoa</taxon>
        <taxon>Ecdysozoa</taxon>
        <taxon>Arthropoda</taxon>
        <taxon>Hexapoda</taxon>
        <taxon>Insecta</taxon>
        <taxon>Pterygota</taxon>
        <taxon>Neoptera</taxon>
        <taxon>Endopterygota</taxon>
        <taxon>Hymenoptera</taxon>
        <taxon>Apocrita</taxon>
        <taxon>Aculeata</taxon>
        <taxon>Formicoidea</taxon>
        <taxon>Formicidae</taxon>
        <taxon>Myrmicinae</taxon>
        <taxon>Cyphomyrmex</taxon>
    </lineage>
</organism>
<proteinExistence type="predicted"/>
<dbReference type="EMBL" id="KQ977109">
    <property type="protein sequence ID" value="KYN05738.1"/>
    <property type="molecule type" value="Genomic_DNA"/>
</dbReference>
<evidence type="ECO:0000259" key="2">
    <source>
        <dbReference type="Pfam" id="PF26215"/>
    </source>
</evidence>
<feature type="domain" description="Helix-turn-helix" evidence="2">
    <location>
        <begin position="1"/>
        <end position="40"/>
    </location>
</feature>
<keyword evidence="4" id="KW-1185">Reference proteome</keyword>
<evidence type="ECO:0000313" key="4">
    <source>
        <dbReference type="Proteomes" id="UP000078542"/>
    </source>
</evidence>
<accession>A0A151ILH5</accession>
<name>A0A151ILH5_9HYME</name>
<dbReference type="AlphaFoldDB" id="A0A151ILH5"/>
<protein>
    <recommendedName>
        <fullName evidence="2">Helix-turn-helix domain-containing protein</fullName>
    </recommendedName>
</protein>
<feature type="region of interest" description="Disordered" evidence="1">
    <location>
        <begin position="189"/>
        <end position="209"/>
    </location>
</feature>
<dbReference type="InterPro" id="IPR058912">
    <property type="entry name" value="HTH_animal"/>
</dbReference>
<sequence>MVDRAFLLSVPKFHKKNLIFVIETLLDNDYPVDFVFNIINERLKSLLLKKTSKQDVDLNKVVEEKKEKKIWFTIPFMSDIANKFKNAVQDLDVNLSFFSLNKLSCFIHTHKDHLPNMHKRNLVYKINCNDCRGCCAPIRGCCVPIRGCCAPIRGCCAPIEESENNNCNKKRCLDEQNLENKRSKRCVYKENSGTNRGKKRSQYAADLENNRAKKRMRYSRNSQHERDRQNLYCDRTWLYNKRYYEKNKSKSNLLKENRNTAKNIIRKYEKFRSKNYIKYNNPAAIENIFNKLDIKNHVEKRLEAERIVRRCTQIRDSYVRDMYKILALLKKKSEVCLSLATKCKTIDEKLCAFCGKSKHTASFENYFIDDTYRNIPSSQILVMNMEG</sequence>
<evidence type="ECO:0000313" key="3">
    <source>
        <dbReference type="EMBL" id="KYN05738.1"/>
    </source>
</evidence>
<gene>
    <name evidence="3" type="ORF">ALC62_03324</name>
</gene>
<dbReference type="Proteomes" id="UP000078542">
    <property type="component" value="Unassembled WGS sequence"/>
</dbReference>